<evidence type="ECO:0000256" key="3">
    <source>
        <dbReference type="ARBA" id="ARBA00022833"/>
    </source>
</evidence>
<dbReference type="GO" id="GO:0008270">
    <property type="term" value="F:zinc ion binding"/>
    <property type="evidence" value="ECO:0007669"/>
    <property type="project" value="UniProtKB-KW"/>
</dbReference>
<gene>
    <name evidence="6" type="ORF">HUG17_6186</name>
</gene>
<feature type="region of interest" description="Disordered" evidence="4">
    <location>
        <begin position="206"/>
        <end position="237"/>
    </location>
</feature>
<organism evidence="6">
    <name type="scientific">Dermatophagoides farinae</name>
    <name type="common">American house dust mite</name>
    <dbReference type="NCBI Taxonomy" id="6954"/>
    <lineage>
        <taxon>Eukaryota</taxon>
        <taxon>Metazoa</taxon>
        <taxon>Ecdysozoa</taxon>
        <taxon>Arthropoda</taxon>
        <taxon>Chelicerata</taxon>
        <taxon>Arachnida</taxon>
        <taxon>Acari</taxon>
        <taxon>Acariformes</taxon>
        <taxon>Sarcoptiformes</taxon>
        <taxon>Astigmata</taxon>
        <taxon>Psoroptidia</taxon>
        <taxon>Analgoidea</taxon>
        <taxon>Pyroglyphidae</taxon>
        <taxon>Dermatophagoidinae</taxon>
        <taxon>Dermatophagoides</taxon>
    </lineage>
</organism>
<dbReference type="PANTHER" id="PTHR12247">
    <property type="entry name" value="POLYCOMB GROUP PROTEIN"/>
    <property type="match status" value="1"/>
</dbReference>
<evidence type="ECO:0000256" key="1">
    <source>
        <dbReference type="ARBA" id="ARBA00022723"/>
    </source>
</evidence>
<feature type="compositionally biased region" description="Polar residues" evidence="4">
    <location>
        <begin position="488"/>
        <end position="512"/>
    </location>
</feature>
<feature type="compositionally biased region" description="Acidic residues" evidence="4">
    <location>
        <begin position="212"/>
        <end position="237"/>
    </location>
</feature>
<dbReference type="AlphaFoldDB" id="A0A9D4SIK3"/>
<sequence>MPIKKKGRKQILQFDVIKKVTAMNLEEKRATIENIQEELSKKITFAKIIKQRPTVVRDLLSIAIAEGKIYSLKLENDDVIEYRTPRMIRDEHLQSIIMYDGQIPGTSYFNILRHCFTFERDNNRLHPNRSDGFTIIEAHEHSKMVRKHYLNYSLQIFKDQLIPAAIKNGHIERIKSSTNGQIKYCTTHSFRDTYDLYRRNRKQALSSIGEKDNDDDSQDADGDDVDDSIDERNEDESFDITFNESNDNVTNDSGNKSELFHIKKEPKQSSTSLKMKISRNTINRSPEIKSKSVSDIQPQRVSQRKKIKKTLGPDFLDSFADVSMNHQKPLSRLSASKLASLTQEQQPSSSTTTIEHNNDGSQPLQTSSQSQKKKRPLVFCLVCSKEYKKQTKQTRIICSECKGVAHGKCFRSYINTKNGTIRMICSICRPECICFMCNKHERDPEMYVQCVTCSTTYHAHCYREKAHLLCKKCRDQLIKVNISQTLSPTTDSQVDNESETTAAITNDSSPALSPNIIGDGHSDSKSQATTVRTSPKVTIASIKSRSLVQSTKSAPVINGNNGNGSGGKSLISKPLILLDKTKPVLASKSSATAMTPLASNDTVANGHVISAATVVKDSKKIKEEPMDIDQITISSVSTSASTLDKNSSSINIGSKISSPSTISTMTTETNIMTTTTTSLAKSSDGISNKLTTATTSRKRKQKDISSFEIWNKKPSQSICYNFQTWLDTELRYNCKRFGPDVDLGPLTSLPNIITEWTSENVHRFLATLGFNDEADMFLMKDINGLSLMLLTRHDFLNALSIKTGPAIRLLGIVNRLHEEL</sequence>
<dbReference type="EMBL" id="SDOV01000002">
    <property type="protein sequence ID" value="KAH7643824.1"/>
    <property type="molecule type" value="Genomic_DNA"/>
</dbReference>
<comment type="caution">
    <text evidence="6">The sequence shown here is derived from an EMBL/GenBank/DDBJ whole genome shotgun (WGS) entry which is preliminary data.</text>
</comment>
<feature type="region of interest" description="Disordered" evidence="4">
    <location>
        <begin position="264"/>
        <end position="308"/>
    </location>
</feature>
<feature type="compositionally biased region" description="Polar residues" evidence="4">
    <location>
        <begin position="268"/>
        <end position="284"/>
    </location>
</feature>
<dbReference type="Proteomes" id="UP000828236">
    <property type="component" value="Unassembled WGS sequence"/>
</dbReference>
<dbReference type="InterPro" id="IPR001660">
    <property type="entry name" value="SAM"/>
</dbReference>
<feature type="compositionally biased region" description="Polar residues" evidence="4">
    <location>
        <begin position="359"/>
        <end position="370"/>
    </location>
</feature>
<dbReference type="InterPro" id="IPR013761">
    <property type="entry name" value="SAM/pointed_sf"/>
</dbReference>
<feature type="compositionally biased region" description="Low complexity" evidence="4">
    <location>
        <begin position="338"/>
        <end position="353"/>
    </location>
</feature>
<dbReference type="OrthoDB" id="10004495at2759"/>
<dbReference type="SUPFAM" id="SSF47769">
    <property type="entry name" value="SAM/Pointed domain"/>
    <property type="match status" value="1"/>
</dbReference>
<dbReference type="GO" id="GO:0005634">
    <property type="term" value="C:nucleus"/>
    <property type="evidence" value="ECO:0007669"/>
    <property type="project" value="TreeGrafter"/>
</dbReference>
<keyword evidence="2" id="KW-0863">Zinc-finger</keyword>
<dbReference type="PANTHER" id="PTHR12247:SF139">
    <property type="entry name" value="ATHERIN-RELATED"/>
    <property type="match status" value="1"/>
</dbReference>
<feature type="region of interest" description="Disordered" evidence="4">
    <location>
        <begin position="488"/>
        <end position="534"/>
    </location>
</feature>
<dbReference type="InterPro" id="IPR050548">
    <property type="entry name" value="PcG_chromatin_remod_factors"/>
</dbReference>
<reference evidence="6" key="2">
    <citation type="journal article" date="2021" name="World Allergy Organ. J.">
        <title>Chromosome-level assembly of Dermatophagoides farinae genome and transcriptome reveals two novel allergens Der f 37 and Der f 39.</title>
        <authorList>
            <person name="Chen J."/>
            <person name="Cai Z."/>
            <person name="Fan D."/>
            <person name="Hu J."/>
            <person name="Hou Y."/>
            <person name="He Y."/>
            <person name="Zhang Z."/>
            <person name="Zhao Z."/>
            <person name="Gao P."/>
            <person name="Hu W."/>
            <person name="Sun J."/>
            <person name="Li J."/>
            <person name="Ji K."/>
        </authorList>
    </citation>
    <scope>NUCLEOTIDE SEQUENCE</scope>
    <source>
        <strain evidence="6">JKM2019</strain>
    </source>
</reference>
<dbReference type="InterPro" id="IPR001965">
    <property type="entry name" value="Znf_PHD"/>
</dbReference>
<proteinExistence type="predicted"/>
<feature type="region of interest" description="Disordered" evidence="4">
    <location>
        <begin position="338"/>
        <end position="370"/>
    </location>
</feature>
<dbReference type="Gene3D" id="1.10.150.50">
    <property type="entry name" value="Transcription Factor, Ets-1"/>
    <property type="match status" value="1"/>
</dbReference>
<dbReference type="SMART" id="SM00249">
    <property type="entry name" value="PHD"/>
    <property type="match status" value="2"/>
</dbReference>
<dbReference type="CDD" id="cd15489">
    <property type="entry name" value="PHD_SF"/>
    <property type="match status" value="2"/>
</dbReference>
<dbReference type="GO" id="GO:0003682">
    <property type="term" value="F:chromatin binding"/>
    <property type="evidence" value="ECO:0007669"/>
    <property type="project" value="TreeGrafter"/>
</dbReference>
<evidence type="ECO:0000256" key="2">
    <source>
        <dbReference type="ARBA" id="ARBA00022771"/>
    </source>
</evidence>
<evidence type="ECO:0000313" key="6">
    <source>
        <dbReference type="EMBL" id="KAH7643824.1"/>
    </source>
</evidence>
<dbReference type="GO" id="GO:0042393">
    <property type="term" value="F:histone binding"/>
    <property type="evidence" value="ECO:0007669"/>
    <property type="project" value="TreeGrafter"/>
</dbReference>
<reference evidence="6" key="1">
    <citation type="submission" date="2020-06" db="EMBL/GenBank/DDBJ databases">
        <authorList>
            <person name="Ji K."/>
            <person name="Li J."/>
        </authorList>
    </citation>
    <scope>NUCLEOTIDE SEQUENCE</scope>
    <source>
        <strain evidence="6">JKM2019</strain>
        <tissue evidence="6">Whole body</tissue>
    </source>
</reference>
<feature type="domain" description="SAM" evidence="5">
    <location>
        <begin position="756"/>
        <end position="819"/>
    </location>
</feature>
<evidence type="ECO:0000256" key="4">
    <source>
        <dbReference type="SAM" id="MobiDB-lite"/>
    </source>
</evidence>
<evidence type="ECO:0000259" key="5">
    <source>
        <dbReference type="PROSITE" id="PS50105"/>
    </source>
</evidence>
<accession>A0A9D4SIK3</accession>
<name>A0A9D4SIK3_DERFA</name>
<keyword evidence="1" id="KW-0479">Metal-binding</keyword>
<protein>
    <recommendedName>
        <fullName evidence="5">SAM domain-containing protein</fullName>
    </recommendedName>
</protein>
<feature type="compositionally biased region" description="Polar residues" evidence="4">
    <location>
        <begin position="525"/>
        <end position="534"/>
    </location>
</feature>
<dbReference type="GO" id="GO:0045892">
    <property type="term" value="P:negative regulation of DNA-templated transcription"/>
    <property type="evidence" value="ECO:0007669"/>
    <property type="project" value="TreeGrafter"/>
</dbReference>
<dbReference type="PROSITE" id="PS50105">
    <property type="entry name" value="SAM_DOMAIN"/>
    <property type="match status" value="1"/>
</dbReference>
<keyword evidence="3" id="KW-0862">Zinc</keyword>